<evidence type="ECO:0000256" key="1">
    <source>
        <dbReference type="SAM" id="MobiDB-lite"/>
    </source>
</evidence>
<name>A0A9E7N565_9CAUD</name>
<proteinExistence type="predicted"/>
<organism evidence="2 3">
    <name type="scientific">Brevundimonas phage vB_BpoS-Marchewka</name>
    <dbReference type="NCBI Taxonomy" id="2948604"/>
    <lineage>
        <taxon>Viruses</taxon>
        <taxon>Duplodnaviria</taxon>
        <taxon>Heunggongvirae</taxon>
        <taxon>Uroviricota</taxon>
        <taxon>Caudoviricetes</taxon>
        <taxon>Jeanschmidtviridae</taxon>
        <taxon>Marchewkavirus</taxon>
        <taxon>Marchewkavirus marchewka</taxon>
    </lineage>
</organism>
<gene>
    <name evidence="2" type="ORF">MARCHEWKA_04810</name>
</gene>
<dbReference type="EMBL" id="ON529851">
    <property type="protein sequence ID" value="UTC28993.1"/>
    <property type="molecule type" value="Genomic_DNA"/>
</dbReference>
<feature type="compositionally biased region" description="Low complexity" evidence="1">
    <location>
        <begin position="1"/>
        <end position="38"/>
    </location>
</feature>
<feature type="region of interest" description="Disordered" evidence="1">
    <location>
        <begin position="1"/>
        <end position="44"/>
    </location>
</feature>
<sequence>MPDAPTLTPPARRAPAAAKSPGRPARAAGARPAKAPAVAPAPPILSPEDFRLIGSTLNGDHWQADIAKAIGCSKSQVTRYLNKSRDLNPPVARHLQFIITERIVALAKLMDLHGMPYAGLSQVGEAVDAITTALEPLPGQQPPREV</sequence>
<protein>
    <submittedName>
        <fullName evidence="2">Uncharacterized protein</fullName>
    </submittedName>
</protein>
<dbReference type="Proteomes" id="UP001056634">
    <property type="component" value="Segment"/>
</dbReference>
<reference evidence="2" key="1">
    <citation type="submission" date="2022-04" db="EMBL/GenBank/DDBJ databases">
        <authorList>
            <person name="Friedrich I."/>
            <person name="Schneider D."/>
            <person name="Poehlein A."/>
            <person name="Hertel R."/>
            <person name="Daniel R."/>
        </authorList>
    </citation>
    <scope>NUCLEOTIDE SEQUENCE</scope>
</reference>
<accession>A0A9E7N565</accession>
<evidence type="ECO:0000313" key="2">
    <source>
        <dbReference type="EMBL" id="UTC28993.1"/>
    </source>
</evidence>
<keyword evidence="3" id="KW-1185">Reference proteome</keyword>
<evidence type="ECO:0000313" key="3">
    <source>
        <dbReference type="Proteomes" id="UP001056634"/>
    </source>
</evidence>